<sequence>MLASGAKLGIKGKPKSDDITLRFGLSKPRMEAGLKGNNHCETAHEIPKLIGHG</sequence>
<gene>
    <name evidence="1" type="ORF">CWATWH0003_4354</name>
</gene>
<comment type="caution">
    <text evidence="1">The sequence shown here is derived from an EMBL/GenBank/DDBJ whole genome shotgun (WGS) entry which is preliminary data.</text>
</comment>
<dbReference type="GeneID" id="88769692"/>
<evidence type="ECO:0000313" key="1">
    <source>
        <dbReference type="EMBL" id="EHJ10895.1"/>
    </source>
</evidence>
<dbReference type="EMBL" id="AESD01000659">
    <property type="protein sequence ID" value="EHJ10895.1"/>
    <property type="molecule type" value="Genomic_DNA"/>
</dbReference>
<dbReference type="Proteomes" id="UP000003477">
    <property type="component" value="Unassembled WGS sequence"/>
</dbReference>
<protein>
    <submittedName>
        <fullName evidence="1">Uncharacterized protein</fullName>
    </submittedName>
</protein>
<evidence type="ECO:0000313" key="2">
    <source>
        <dbReference type="Proteomes" id="UP000003477"/>
    </source>
</evidence>
<dbReference type="RefSeq" id="WP_007312263.1">
    <property type="nucleotide sequence ID" value="NZ_AESD01000659.1"/>
</dbReference>
<name>G5JA91_CROWT</name>
<proteinExistence type="predicted"/>
<dbReference type="AlphaFoldDB" id="G5JA91"/>
<reference evidence="1 2" key="1">
    <citation type="journal article" date="2011" name="Front. Microbiol.">
        <title>Two Strains of Crocosphaera watsonii with Highly Conserved Genomes are Distinguished by Strain-Specific Features.</title>
        <authorList>
            <person name="Bench S.R."/>
            <person name="Ilikchyan I.N."/>
            <person name="Tripp H.J."/>
            <person name="Zehr J.P."/>
        </authorList>
    </citation>
    <scope>NUCLEOTIDE SEQUENCE [LARGE SCALE GENOMIC DNA]</scope>
    <source>
        <strain evidence="1 2">WH 0003</strain>
    </source>
</reference>
<dbReference type="PATRIC" id="fig|423471.3.peg.4074"/>
<accession>G5JA91</accession>
<organism evidence="1 2">
    <name type="scientific">Crocosphaera watsonii WH 0003</name>
    <dbReference type="NCBI Taxonomy" id="423471"/>
    <lineage>
        <taxon>Bacteria</taxon>
        <taxon>Bacillati</taxon>
        <taxon>Cyanobacteriota</taxon>
        <taxon>Cyanophyceae</taxon>
        <taxon>Oscillatoriophycideae</taxon>
        <taxon>Chroococcales</taxon>
        <taxon>Aphanothecaceae</taxon>
        <taxon>Crocosphaera</taxon>
    </lineage>
</organism>